<dbReference type="InterPro" id="IPR010093">
    <property type="entry name" value="SinI_DNA-bd"/>
</dbReference>
<dbReference type="InterPro" id="IPR041657">
    <property type="entry name" value="HTH_17"/>
</dbReference>
<gene>
    <name evidence="2" type="ORF">DHW31_04650</name>
</gene>
<reference evidence="2 3" key="1">
    <citation type="journal article" date="2018" name="Nat. Biotechnol.">
        <title>A standardized bacterial taxonomy based on genome phylogeny substantially revises the tree of life.</title>
        <authorList>
            <person name="Parks D.H."/>
            <person name="Chuvochina M."/>
            <person name="Waite D.W."/>
            <person name="Rinke C."/>
            <person name="Skarshewski A."/>
            <person name="Chaumeil P.A."/>
            <person name="Hugenholtz P."/>
        </authorList>
    </citation>
    <scope>NUCLEOTIDE SEQUENCE [LARGE SCALE GENOMIC DNA]</scope>
    <source>
        <strain evidence="2">UBA9667</strain>
    </source>
</reference>
<comment type="caution">
    <text evidence="2">The sequence shown here is derived from an EMBL/GenBank/DDBJ whole genome shotgun (WGS) entry which is preliminary data.</text>
</comment>
<evidence type="ECO:0000259" key="1">
    <source>
        <dbReference type="Pfam" id="PF12728"/>
    </source>
</evidence>
<dbReference type="GO" id="GO:0003677">
    <property type="term" value="F:DNA binding"/>
    <property type="evidence" value="ECO:0007669"/>
    <property type="project" value="UniProtKB-KW"/>
</dbReference>
<protein>
    <submittedName>
        <fullName evidence="2">DNA-binding protein</fullName>
    </submittedName>
</protein>
<dbReference type="Gene3D" id="1.10.1660.10">
    <property type="match status" value="1"/>
</dbReference>
<accession>A0A3D2SGN9</accession>
<keyword evidence="2" id="KW-0238">DNA-binding</keyword>
<dbReference type="SUPFAM" id="SSF46955">
    <property type="entry name" value="Putative DNA-binding domain"/>
    <property type="match status" value="1"/>
</dbReference>
<dbReference type="NCBIfam" id="TIGR01764">
    <property type="entry name" value="excise"/>
    <property type="match status" value="1"/>
</dbReference>
<feature type="domain" description="Helix-turn-helix" evidence="1">
    <location>
        <begin position="48"/>
        <end position="95"/>
    </location>
</feature>
<name>A0A3D2SGN9_9BACE</name>
<proteinExistence type="predicted"/>
<organism evidence="2 3">
    <name type="scientific">Bacteroides graminisolvens</name>
    <dbReference type="NCBI Taxonomy" id="477666"/>
    <lineage>
        <taxon>Bacteria</taxon>
        <taxon>Pseudomonadati</taxon>
        <taxon>Bacteroidota</taxon>
        <taxon>Bacteroidia</taxon>
        <taxon>Bacteroidales</taxon>
        <taxon>Bacteroidaceae</taxon>
        <taxon>Bacteroides</taxon>
    </lineage>
</organism>
<evidence type="ECO:0000313" key="3">
    <source>
        <dbReference type="Proteomes" id="UP000263098"/>
    </source>
</evidence>
<sequence length="96" mass="10984">MTIEEILNSGANITLAIKSNDLKEFADCLVKRTAGTIKESFIRQDEDYLTVHEASKLLHVDKSTLWRWSKNGYLSPIEIGGRRLYRKSDVDTLLNK</sequence>
<evidence type="ECO:0000313" key="2">
    <source>
        <dbReference type="EMBL" id="HCK24066.1"/>
    </source>
</evidence>
<dbReference type="InterPro" id="IPR009061">
    <property type="entry name" value="DNA-bd_dom_put_sf"/>
</dbReference>
<dbReference type="AlphaFoldDB" id="A0A3D2SGN9"/>
<dbReference type="Proteomes" id="UP000263098">
    <property type="component" value="Unassembled WGS sequence"/>
</dbReference>
<dbReference type="EMBL" id="DPVG01000170">
    <property type="protein sequence ID" value="HCK24066.1"/>
    <property type="molecule type" value="Genomic_DNA"/>
</dbReference>
<dbReference type="Pfam" id="PF12728">
    <property type="entry name" value="HTH_17"/>
    <property type="match status" value="1"/>
</dbReference>